<sequence length="348" mass="41091">MEITFEEIHRNGAIAYAIFNYHRFTGDYSYIPEKGLEVLIAIARFWQQRATFSTDKNKYVILGVTGPNEYENNVNNNWYTNYLAKWCIDYAVENIDKIAAEYPEDFTRIINKVRLSDTEIQKWKAVASNMYFPYSEKHHVYLQQDGFIDKELITVENLPKSERPINQKWSWDRILRSPYIKQADTLQGFYFFEDKFTNEELERHFDFYEPFTVHESSLSPCVHSIQAAKLDRMEQAYTFYLRTSRLDLDDYNCEVHEGLHITSMAGTWMSIVEGFGGMRIKDGKLSFMPKIPKQWKGYSFKINFRNHIIKVNVTQEQTYFEMLCGEQLEILFNNKALVLESNVLKAVS</sequence>
<dbReference type="Gene3D" id="1.50.10.10">
    <property type="match status" value="1"/>
</dbReference>
<evidence type="ECO:0000313" key="4">
    <source>
        <dbReference type="Proteomes" id="UP000029641"/>
    </source>
</evidence>
<dbReference type="PANTHER" id="PTHR11051:SF14">
    <property type="entry name" value="MALTOSE PHOSPHORYLASE"/>
    <property type="match status" value="1"/>
</dbReference>
<dbReference type="PANTHER" id="PTHR11051">
    <property type="entry name" value="GLYCOSYL HYDROLASE-RELATED"/>
    <property type="match status" value="1"/>
</dbReference>
<reference evidence="3 4" key="1">
    <citation type="journal article" date="2014" name="Genome Announc.">
        <title>Draft Genome Sequence of Marine Flavobacterium Jejuia pallidilutea Strain 11shimoA1 and Pigmentation Mutants.</title>
        <authorList>
            <person name="Takatani N."/>
            <person name="Nakanishi M."/>
            <person name="Meirelles P."/>
            <person name="Mino S."/>
            <person name="Suda W."/>
            <person name="Oshima K."/>
            <person name="Hattori M."/>
            <person name="Ohkuma M."/>
            <person name="Hosokawa M."/>
            <person name="Miyashita K."/>
            <person name="Thompson F.L."/>
            <person name="Niwa A."/>
            <person name="Sawabe T."/>
            <person name="Sawabe T."/>
        </authorList>
    </citation>
    <scope>NUCLEOTIDE SEQUENCE [LARGE SCALE GENOMIC DNA]</scope>
    <source>
        <strain evidence="3 4">JCM 19301</strain>
    </source>
</reference>
<gene>
    <name evidence="3" type="ORF">JCM19301_1483</name>
</gene>
<dbReference type="Pfam" id="PF03633">
    <property type="entry name" value="Glyco_hydro_65C"/>
    <property type="match status" value="1"/>
</dbReference>
<dbReference type="SUPFAM" id="SSF48208">
    <property type="entry name" value="Six-hairpin glycosidases"/>
    <property type="match status" value="1"/>
</dbReference>
<dbReference type="InterPro" id="IPR005194">
    <property type="entry name" value="Glyco_hydro_65_C"/>
</dbReference>
<dbReference type="EC" id="2.4.1.64" evidence="3"/>
<dbReference type="STRING" id="504487.JCM19538_136"/>
<evidence type="ECO:0000313" key="3">
    <source>
        <dbReference type="EMBL" id="GAL66939.1"/>
    </source>
</evidence>
<organism evidence="3 4">
    <name type="scientific">Jejuia pallidilutea</name>
    <dbReference type="NCBI Taxonomy" id="504487"/>
    <lineage>
        <taxon>Bacteria</taxon>
        <taxon>Pseudomonadati</taxon>
        <taxon>Bacteroidota</taxon>
        <taxon>Flavobacteriia</taxon>
        <taxon>Flavobacteriales</taxon>
        <taxon>Flavobacteriaceae</taxon>
        <taxon>Jejuia</taxon>
    </lineage>
</organism>
<dbReference type="InterPro" id="IPR005195">
    <property type="entry name" value="Glyco_hydro_65_M"/>
</dbReference>
<name>A0A090VUK4_9FLAO</name>
<dbReference type="EMBL" id="BBNR01000006">
    <property type="protein sequence ID" value="GAL66939.1"/>
    <property type="molecule type" value="Genomic_DNA"/>
</dbReference>
<evidence type="ECO:0000259" key="1">
    <source>
        <dbReference type="Pfam" id="PF03632"/>
    </source>
</evidence>
<comment type="caution">
    <text evidence="3">The sequence shown here is derived from an EMBL/GenBank/DDBJ whole genome shotgun (WGS) entry which is preliminary data.</text>
</comment>
<feature type="domain" description="Glycoside hydrolase family 65 C-terminal" evidence="2">
    <location>
        <begin position="278"/>
        <end position="339"/>
    </location>
</feature>
<dbReference type="GO" id="GO:0004553">
    <property type="term" value="F:hydrolase activity, hydrolyzing O-glycosyl compounds"/>
    <property type="evidence" value="ECO:0007669"/>
    <property type="project" value="TreeGrafter"/>
</dbReference>
<dbReference type="EC" id="2.4.1.8" evidence="3"/>
<feature type="domain" description="Glycoside hydrolase family 65 central catalytic" evidence="1">
    <location>
        <begin position="3"/>
        <end position="269"/>
    </location>
</feature>
<keyword evidence="3" id="KW-0808">Transferase</keyword>
<dbReference type="AlphaFoldDB" id="A0A090VUK4"/>
<dbReference type="GO" id="GO:0005975">
    <property type="term" value="P:carbohydrate metabolic process"/>
    <property type="evidence" value="ECO:0007669"/>
    <property type="project" value="InterPro"/>
</dbReference>
<accession>A0A090VUK4</accession>
<keyword evidence="3" id="KW-0328">Glycosyltransferase</keyword>
<dbReference type="GO" id="GO:0047656">
    <property type="term" value="F:alpha,alpha-trehalose phosphorylase activity"/>
    <property type="evidence" value="ECO:0007669"/>
    <property type="project" value="UniProtKB-EC"/>
</dbReference>
<dbReference type="Proteomes" id="UP000029641">
    <property type="component" value="Unassembled WGS sequence"/>
</dbReference>
<dbReference type="Gene3D" id="2.60.420.10">
    <property type="entry name" value="Maltose phosphorylase, domain 3"/>
    <property type="match status" value="1"/>
</dbReference>
<dbReference type="InterPro" id="IPR012341">
    <property type="entry name" value="6hp_glycosidase-like_sf"/>
</dbReference>
<proteinExistence type="predicted"/>
<protein>
    <submittedName>
        <fullName evidence="3">Maltose phosphorylase</fullName>
        <ecNumber evidence="3">2.4.1.64</ecNumber>
        <ecNumber evidence="3">2.4.1.8</ecNumber>
    </submittedName>
</protein>
<dbReference type="InterPro" id="IPR008928">
    <property type="entry name" value="6-hairpin_glycosidase_sf"/>
</dbReference>
<dbReference type="Pfam" id="PF03632">
    <property type="entry name" value="Glyco_hydro_65m"/>
    <property type="match status" value="1"/>
</dbReference>
<evidence type="ECO:0000259" key="2">
    <source>
        <dbReference type="Pfam" id="PF03633"/>
    </source>
</evidence>
<dbReference type="GO" id="GO:0050082">
    <property type="term" value="F:maltose phosphorylase activity"/>
    <property type="evidence" value="ECO:0007669"/>
    <property type="project" value="UniProtKB-EC"/>
</dbReference>
<dbReference type="eggNOG" id="COG1554">
    <property type="taxonomic scope" value="Bacteria"/>
</dbReference>